<proteinExistence type="predicted"/>
<reference evidence="1 2" key="1">
    <citation type="submission" date="2019-03" db="EMBL/GenBank/DDBJ databases">
        <title>First draft genome of Liparis tanakae, snailfish: a comprehensive survey of snailfish specific genes.</title>
        <authorList>
            <person name="Kim W."/>
            <person name="Song I."/>
            <person name="Jeong J.-H."/>
            <person name="Kim D."/>
            <person name="Kim S."/>
            <person name="Ryu S."/>
            <person name="Song J.Y."/>
            <person name="Lee S.K."/>
        </authorList>
    </citation>
    <scope>NUCLEOTIDE SEQUENCE [LARGE SCALE GENOMIC DNA]</scope>
    <source>
        <tissue evidence="1">Muscle</tissue>
    </source>
</reference>
<protein>
    <submittedName>
        <fullName evidence="1">Uncharacterized protein</fullName>
    </submittedName>
</protein>
<accession>A0A4Z2HP35</accession>
<evidence type="ECO:0000313" key="2">
    <source>
        <dbReference type="Proteomes" id="UP000314294"/>
    </source>
</evidence>
<dbReference type="EMBL" id="SRLO01000202">
    <property type="protein sequence ID" value="TNN67537.1"/>
    <property type="molecule type" value="Genomic_DNA"/>
</dbReference>
<name>A0A4Z2HP35_9TELE</name>
<keyword evidence="2" id="KW-1185">Reference proteome</keyword>
<evidence type="ECO:0000313" key="1">
    <source>
        <dbReference type="EMBL" id="TNN67537.1"/>
    </source>
</evidence>
<dbReference type="Proteomes" id="UP000314294">
    <property type="component" value="Unassembled WGS sequence"/>
</dbReference>
<dbReference type="AlphaFoldDB" id="A0A4Z2HP35"/>
<organism evidence="1 2">
    <name type="scientific">Liparis tanakae</name>
    <name type="common">Tanaka's snailfish</name>
    <dbReference type="NCBI Taxonomy" id="230148"/>
    <lineage>
        <taxon>Eukaryota</taxon>
        <taxon>Metazoa</taxon>
        <taxon>Chordata</taxon>
        <taxon>Craniata</taxon>
        <taxon>Vertebrata</taxon>
        <taxon>Euteleostomi</taxon>
        <taxon>Actinopterygii</taxon>
        <taxon>Neopterygii</taxon>
        <taxon>Teleostei</taxon>
        <taxon>Neoteleostei</taxon>
        <taxon>Acanthomorphata</taxon>
        <taxon>Eupercaria</taxon>
        <taxon>Perciformes</taxon>
        <taxon>Cottioidei</taxon>
        <taxon>Cottales</taxon>
        <taxon>Liparidae</taxon>
        <taxon>Liparis</taxon>
    </lineage>
</organism>
<gene>
    <name evidence="1" type="ORF">EYF80_022210</name>
</gene>
<sequence length="98" mass="10905">MDCYKTVHCDIRIQTDRDFEVSRGSAEIERSRPSVFVKLIYGWRRKRKAGLLRRAGGICGATCSQLKVGPDGITEYEAVGTKARNTFHIPVTDVTSTG</sequence>
<comment type="caution">
    <text evidence="1">The sequence shown here is derived from an EMBL/GenBank/DDBJ whole genome shotgun (WGS) entry which is preliminary data.</text>
</comment>